<gene>
    <name evidence="3" type="primary">yitL</name>
    <name evidence="3" type="ORF">GCM10007096_28610</name>
</gene>
<dbReference type="InterPro" id="IPR012340">
    <property type="entry name" value="NA-bd_OB-fold"/>
</dbReference>
<dbReference type="Pfam" id="PF21191">
    <property type="entry name" value="CvfB_1st"/>
    <property type="match status" value="1"/>
</dbReference>
<dbReference type="InterPro" id="IPR040764">
    <property type="entry name" value="CvfB_WH"/>
</dbReference>
<dbReference type="PROSITE" id="PS50126">
    <property type="entry name" value="S1"/>
    <property type="match status" value="1"/>
</dbReference>
<dbReference type="InterPro" id="IPR039566">
    <property type="entry name" value="CvfB_S1_st"/>
</dbReference>
<comment type="caution">
    <text evidence="3">The sequence shown here is derived from an EMBL/GenBank/DDBJ whole genome shotgun (WGS) entry which is preliminary data.</text>
</comment>
<proteinExistence type="inferred from homology"/>
<dbReference type="PANTHER" id="PTHR37296:SF1">
    <property type="entry name" value="CONSERVED VIRULENCE FACTOR B"/>
    <property type="match status" value="1"/>
</dbReference>
<protein>
    <recommendedName>
        <fullName evidence="2">S1 motif domain-containing protein</fullName>
    </recommendedName>
</protein>
<dbReference type="InterPro" id="IPR048588">
    <property type="entry name" value="CvfB_S1_2nd"/>
</dbReference>
<evidence type="ECO:0000313" key="3">
    <source>
        <dbReference type="EMBL" id="GGH84767.1"/>
    </source>
</evidence>
<dbReference type="Gene3D" id="1.10.10.10">
    <property type="entry name" value="Winged helix-like DNA-binding domain superfamily/Winged helix DNA-binding domain"/>
    <property type="match status" value="1"/>
</dbReference>
<dbReference type="Pfam" id="PF17783">
    <property type="entry name" value="WHD_CvfB"/>
    <property type="match status" value="1"/>
</dbReference>
<dbReference type="PIRSF" id="PIRSF012524">
    <property type="entry name" value="YitL_S1"/>
    <property type="match status" value="1"/>
</dbReference>
<feature type="domain" description="S1 motif" evidence="2">
    <location>
        <begin position="156"/>
        <end position="216"/>
    </location>
</feature>
<evidence type="ECO:0000313" key="4">
    <source>
        <dbReference type="Proteomes" id="UP000656813"/>
    </source>
</evidence>
<organism evidence="3 4">
    <name type="scientific">Pullulanibacillus pueri</name>
    <dbReference type="NCBI Taxonomy" id="1437324"/>
    <lineage>
        <taxon>Bacteria</taxon>
        <taxon>Bacillati</taxon>
        <taxon>Bacillota</taxon>
        <taxon>Bacilli</taxon>
        <taxon>Bacillales</taxon>
        <taxon>Sporolactobacillaceae</taxon>
        <taxon>Pullulanibacillus</taxon>
    </lineage>
</organism>
<accession>A0A8J2ZXF6</accession>
<sequence>MCALQAGKVFTLNVEREAPFGFYLSDGEDDVLLHHSEIPKGHDITIEEQQTVFLYTDHEGRLAATLTIPKLAIDQYDWLDVVETHRRYGAFVSIGTKKDVLVSKDDLPEDIELWPNKGDRLYCQLEVDKKGRLFAKRATFDVIQEQAIEATAENFNQNVQGTVYHLLSEGTAIFTDEGFMGFNHETERQGVLRLGQRIEGRIIEVKADGTVNLSLKKRAHEAMDTDAEKLLSYLQNRGGAMPYWDKSGPDIIQRQFKMSKAAFKRALGRLMKQGTVYQEEGWTYLKQQEKQD</sequence>
<dbReference type="RefSeq" id="WP_188498060.1">
    <property type="nucleotide sequence ID" value="NZ_BMFV01000023.1"/>
</dbReference>
<dbReference type="GO" id="GO:0003676">
    <property type="term" value="F:nucleic acid binding"/>
    <property type="evidence" value="ECO:0007669"/>
    <property type="project" value="InterPro"/>
</dbReference>
<dbReference type="Pfam" id="PF13509">
    <property type="entry name" value="S1_2"/>
    <property type="match status" value="1"/>
</dbReference>
<dbReference type="InterPro" id="IPR003029">
    <property type="entry name" value="S1_domain"/>
</dbReference>
<dbReference type="InterPro" id="IPR014464">
    <property type="entry name" value="CvfB_fam"/>
</dbReference>
<dbReference type="Pfam" id="PF21543">
    <property type="entry name" value="CvfB_2nd"/>
    <property type="match status" value="1"/>
</dbReference>
<comment type="similarity">
    <text evidence="1">Belongs to the CvfB family.</text>
</comment>
<dbReference type="InterPro" id="IPR036388">
    <property type="entry name" value="WH-like_DNA-bd_sf"/>
</dbReference>
<evidence type="ECO:0000256" key="1">
    <source>
        <dbReference type="PIRNR" id="PIRNR012524"/>
    </source>
</evidence>
<keyword evidence="4" id="KW-1185">Reference proteome</keyword>
<dbReference type="PANTHER" id="PTHR37296">
    <property type="entry name" value="CONSERVED VIRULENCE FACTOR B"/>
    <property type="match status" value="1"/>
</dbReference>
<name>A0A8J2ZXF6_9BACL</name>
<reference evidence="3" key="1">
    <citation type="journal article" date="2014" name="Int. J. Syst. Evol. Microbiol.">
        <title>Complete genome sequence of Corynebacterium casei LMG S-19264T (=DSM 44701T), isolated from a smear-ripened cheese.</title>
        <authorList>
            <consortium name="US DOE Joint Genome Institute (JGI-PGF)"/>
            <person name="Walter F."/>
            <person name="Albersmeier A."/>
            <person name="Kalinowski J."/>
            <person name="Ruckert C."/>
        </authorList>
    </citation>
    <scope>NUCLEOTIDE SEQUENCE</scope>
    <source>
        <strain evidence="3">CGMCC 1.12777</strain>
    </source>
</reference>
<evidence type="ECO:0000259" key="2">
    <source>
        <dbReference type="PROSITE" id="PS50126"/>
    </source>
</evidence>
<reference evidence="3" key="2">
    <citation type="submission" date="2020-09" db="EMBL/GenBank/DDBJ databases">
        <authorList>
            <person name="Sun Q."/>
            <person name="Zhou Y."/>
        </authorList>
    </citation>
    <scope>NUCLEOTIDE SEQUENCE</scope>
    <source>
        <strain evidence="3">CGMCC 1.12777</strain>
    </source>
</reference>
<dbReference type="Gene3D" id="2.40.50.140">
    <property type="entry name" value="Nucleic acid-binding proteins"/>
    <property type="match status" value="2"/>
</dbReference>
<dbReference type="AlphaFoldDB" id="A0A8J2ZXF6"/>
<dbReference type="Proteomes" id="UP000656813">
    <property type="component" value="Unassembled WGS sequence"/>
</dbReference>
<dbReference type="EMBL" id="BMFV01000023">
    <property type="protein sequence ID" value="GGH84767.1"/>
    <property type="molecule type" value="Genomic_DNA"/>
</dbReference>
<dbReference type="InterPro" id="IPR048587">
    <property type="entry name" value="CvfB_S1_3rd"/>
</dbReference>